<sequence length="256" mass="28050">MSEKYARVKHHGTAFAAIVHDDMVELFEEGEPLTRGTAVGSVPVAQVQWLSPVQPRTILCVGRNYRAHAAELHNPVPLEPLFFLKPTSALVGHQDVILRPTWVGRVDYEGELVLVLGKTVRHVTSTQEALDAIFGLTIGNDVTARDLQRSDGQWTRAKGFDTFAPVGPWIVRDNQSQSRRITTRVNGVIRQDGSTDDLIFSCDRLIMEASRFMTLYPGDLIFTGTPAGIGPVESGDEVDISIQGIGTLSNCVKNGD</sequence>
<evidence type="ECO:0000313" key="4">
    <source>
        <dbReference type="EMBL" id="PSR21728.1"/>
    </source>
</evidence>
<organism evidence="4 5">
    <name type="scientific">Sulfobacillus acidophilus</name>
    <dbReference type="NCBI Taxonomy" id="53633"/>
    <lineage>
        <taxon>Bacteria</taxon>
        <taxon>Bacillati</taxon>
        <taxon>Bacillota</taxon>
        <taxon>Clostridia</taxon>
        <taxon>Eubacteriales</taxon>
        <taxon>Clostridiales Family XVII. Incertae Sedis</taxon>
        <taxon>Sulfobacillus</taxon>
    </lineage>
</organism>
<dbReference type="EMBL" id="PXYV01000028">
    <property type="protein sequence ID" value="PSR21728.1"/>
    <property type="molecule type" value="Genomic_DNA"/>
</dbReference>
<evidence type="ECO:0000259" key="3">
    <source>
        <dbReference type="Pfam" id="PF01557"/>
    </source>
</evidence>
<accession>A0A2T2WHL5</accession>
<dbReference type="Pfam" id="PF01557">
    <property type="entry name" value="FAA_hydrolase"/>
    <property type="match status" value="1"/>
</dbReference>
<dbReference type="AlphaFoldDB" id="A0A2T2WHL5"/>
<proteinExistence type="inferred from homology"/>
<dbReference type="InterPro" id="IPR011234">
    <property type="entry name" value="Fumarylacetoacetase-like_C"/>
</dbReference>
<dbReference type="Gene3D" id="3.90.850.10">
    <property type="entry name" value="Fumarylacetoacetase-like, C-terminal domain"/>
    <property type="match status" value="1"/>
</dbReference>
<dbReference type="FunFam" id="3.90.850.10:FF:000002">
    <property type="entry name" value="2-hydroxyhepta-2,4-diene-1,7-dioate isomerase"/>
    <property type="match status" value="1"/>
</dbReference>
<dbReference type="SUPFAM" id="SSF56529">
    <property type="entry name" value="FAH"/>
    <property type="match status" value="1"/>
</dbReference>
<dbReference type="Proteomes" id="UP000241848">
    <property type="component" value="Unassembled WGS sequence"/>
</dbReference>
<keyword evidence="2" id="KW-0479">Metal-binding</keyword>
<feature type="domain" description="Fumarylacetoacetase-like C-terminal" evidence="3">
    <location>
        <begin position="57"/>
        <end position="252"/>
    </location>
</feature>
<evidence type="ECO:0000313" key="5">
    <source>
        <dbReference type="Proteomes" id="UP000241848"/>
    </source>
</evidence>
<reference evidence="4 5" key="1">
    <citation type="journal article" date="2014" name="BMC Genomics">
        <title>Comparison of environmental and isolate Sulfobacillus genomes reveals diverse carbon, sulfur, nitrogen, and hydrogen metabolisms.</title>
        <authorList>
            <person name="Justice N.B."/>
            <person name="Norman A."/>
            <person name="Brown C.T."/>
            <person name="Singh A."/>
            <person name="Thomas B.C."/>
            <person name="Banfield J.F."/>
        </authorList>
    </citation>
    <scope>NUCLEOTIDE SEQUENCE [LARGE SCALE GENOMIC DNA]</scope>
    <source>
        <strain evidence="4">AMDSBA3</strain>
    </source>
</reference>
<gene>
    <name evidence="4" type="ORF">C7B45_09585</name>
</gene>
<dbReference type="GO" id="GO:0046872">
    <property type="term" value="F:metal ion binding"/>
    <property type="evidence" value="ECO:0007669"/>
    <property type="project" value="UniProtKB-KW"/>
</dbReference>
<keyword evidence="4" id="KW-0413">Isomerase</keyword>
<comment type="caution">
    <text evidence="4">The sequence shown here is derived from an EMBL/GenBank/DDBJ whole genome shotgun (WGS) entry which is preliminary data.</text>
</comment>
<dbReference type="GO" id="GO:0016853">
    <property type="term" value="F:isomerase activity"/>
    <property type="evidence" value="ECO:0007669"/>
    <property type="project" value="UniProtKB-KW"/>
</dbReference>
<dbReference type="InterPro" id="IPR036663">
    <property type="entry name" value="Fumarylacetoacetase_C_sf"/>
</dbReference>
<dbReference type="GO" id="GO:0019752">
    <property type="term" value="P:carboxylic acid metabolic process"/>
    <property type="evidence" value="ECO:0007669"/>
    <property type="project" value="UniProtKB-ARBA"/>
</dbReference>
<dbReference type="GO" id="GO:0018773">
    <property type="term" value="F:acetylpyruvate hydrolase activity"/>
    <property type="evidence" value="ECO:0007669"/>
    <property type="project" value="TreeGrafter"/>
</dbReference>
<dbReference type="PANTHER" id="PTHR11820:SF7">
    <property type="entry name" value="ACYLPYRUVASE FAHD1, MITOCHONDRIAL"/>
    <property type="match status" value="1"/>
</dbReference>
<evidence type="ECO:0000256" key="2">
    <source>
        <dbReference type="ARBA" id="ARBA00022723"/>
    </source>
</evidence>
<dbReference type="PANTHER" id="PTHR11820">
    <property type="entry name" value="ACYLPYRUVASE"/>
    <property type="match status" value="1"/>
</dbReference>
<evidence type="ECO:0000256" key="1">
    <source>
        <dbReference type="ARBA" id="ARBA00010211"/>
    </source>
</evidence>
<protein>
    <submittedName>
        <fullName evidence="4">2-hydroxyhepta-2,4-diene-1,7-dioate isomerase</fullName>
    </submittedName>
</protein>
<comment type="similarity">
    <text evidence="1">Belongs to the FAH family.</text>
</comment>
<name>A0A2T2WHL5_9FIRM</name>